<proteinExistence type="predicted"/>
<dbReference type="PANTHER" id="PTHR38593">
    <property type="entry name" value="BLR2558 PROTEIN"/>
    <property type="match status" value="1"/>
</dbReference>
<dbReference type="Pfam" id="PF13628">
    <property type="entry name" value="DUF4142"/>
    <property type="match status" value="1"/>
</dbReference>
<name>A0A1Y5Q8U1_9GAMM</name>
<evidence type="ECO:0000259" key="1">
    <source>
        <dbReference type="Pfam" id="PF13628"/>
    </source>
</evidence>
<protein>
    <recommendedName>
        <fullName evidence="1">DUF4142 domain-containing protein</fullName>
    </recommendedName>
</protein>
<sequence length="249" mass="26939">MTTRSGGRMHLVHPAMRERAVLSAHPEHPMWSLTMNTRPRMLLLACLLLPLAACRDENEPDGPAEAVVGMRRDAAVSADRQAAILPADRTAAAASISAADRSALGVLNAINDHEIVLGKQALEKDVGDAVAKHAQRMIDEHGRNRTQTDALNPNPDSADARAQAAAGRKILDQLSEKSGDAYRQAYVQAMVAGHTDALSTLDQRLLPAATNPQVQAHLQRTRERIAQHLEQTLALQDADGQEPEPPRKP</sequence>
<organism evidence="2">
    <name type="scientific">uncultured Stenotrophomonas sp</name>
    <dbReference type="NCBI Taxonomy" id="165438"/>
    <lineage>
        <taxon>Bacteria</taxon>
        <taxon>Pseudomonadati</taxon>
        <taxon>Pseudomonadota</taxon>
        <taxon>Gammaproteobacteria</taxon>
        <taxon>Lysobacterales</taxon>
        <taxon>Lysobacteraceae</taxon>
        <taxon>Stenotrophomonas</taxon>
        <taxon>environmental samples</taxon>
    </lineage>
</organism>
<dbReference type="PANTHER" id="PTHR38593:SF1">
    <property type="entry name" value="BLR2558 PROTEIN"/>
    <property type="match status" value="1"/>
</dbReference>
<dbReference type="AlphaFoldDB" id="A0A1Y5Q8U1"/>
<dbReference type="InterPro" id="IPR025419">
    <property type="entry name" value="DUF4142"/>
</dbReference>
<evidence type="ECO:0000313" key="2">
    <source>
        <dbReference type="EMBL" id="SBV37565.1"/>
    </source>
</evidence>
<gene>
    <name evidence="2" type="ORF">STPYR_12501</name>
</gene>
<reference evidence="2" key="1">
    <citation type="submission" date="2016-03" db="EMBL/GenBank/DDBJ databases">
        <authorList>
            <person name="Ploux O."/>
        </authorList>
    </citation>
    <scope>NUCLEOTIDE SEQUENCE</scope>
    <source>
        <strain evidence="2">UC10</strain>
    </source>
</reference>
<dbReference type="EMBL" id="FLTS01000001">
    <property type="protein sequence ID" value="SBV37565.1"/>
    <property type="molecule type" value="Genomic_DNA"/>
</dbReference>
<feature type="domain" description="DUF4142" evidence="1">
    <location>
        <begin position="99"/>
        <end position="234"/>
    </location>
</feature>
<accession>A0A1Y5Q8U1</accession>